<keyword evidence="3" id="KW-1185">Reference proteome</keyword>
<gene>
    <name evidence="2" type="ORF">M0R45_019451</name>
</gene>
<evidence type="ECO:0000313" key="2">
    <source>
        <dbReference type="EMBL" id="KAK9932204.1"/>
    </source>
</evidence>
<name>A0AAW1X7X0_RUBAR</name>
<comment type="caution">
    <text evidence="2">The sequence shown here is derived from an EMBL/GenBank/DDBJ whole genome shotgun (WGS) entry which is preliminary data.</text>
</comment>
<reference evidence="2 3" key="1">
    <citation type="journal article" date="2023" name="G3 (Bethesda)">
        <title>A chromosome-length genome assembly and annotation of blackberry (Rubus argutus, cv. 'Hillquist').</title>
        <authorList>
            <person name="Bruna T."/>
            <person name="Aryal R."/>
            <person name="Dudchenko O."/>
            <person name="Sargent D.J."/>
            <person name="Mead D."/>
            <person name="Buti M."/>
            <person name="Cavallini A."/>
            <person name="Hytonen T."/>
            <person name="Andres J."/>
            <person name="Pham M."/>
            <person name="Weisz D."/>
            <person name="Mascagni F."/>
            <person name="Usai G."/>
            <person name="Natali L."/>
            <person name="Bassil N."/>
            <person name="Fernandez G.E."/>
            <person name="Lomsadze A."/>
            <person name="Armour M."/>
            <person name="Olukolu B."/>
            <person name="Poorten T."/>
            <person name="Britton C."/>
            <person name="Davik J."/>
            <person name="Ashrafi H."/>
            <person name="Aiden E.L."/>
            <person name="Borodovsky M."/>
            <person name="Worthington M."/>
        </authorList>
    </citation>
    <scope>NUCLEOTIDE SEQUENCE [LARGE SCALE GENOMIC DNA]</scope>
    <source>
        <strain evidence="2">PI 553951</strain>
    </source>
</reference>
<accession>A0AAW1X7X0</accession>
<evidence type="ECO:0000313" key="3">
    <source>
        <dbReference type="Proteomes" id="UP001457282"/>
    </source>
</evidence>
<dbReference type="EMBL" id="JBEDUW010000004">
    <property type="protein sequence ID" value="KAK9932204.1"/>
    <property type="molecule type" value="Genomic_DNA"/>
</dbReference>
<protein>
    <submittedName>
        <fullName evidence="2">Uncharacterized protein</fullName>
    </submittedName>
</protein>
<dbReference type="AlphaFoldDB" id="A0AAW1X7X0"/>
<feature type="region of interest" description="Disordered" evidence="1">
    <location>
        <begin position="65"/>
        <end position="98"/>
    </location>
</feature>
<evidence type="ECO:0000256" key="1">
    <source>
        <dbReference type="SAM" id="MobiDB-lite"/>
    </source>
</evidence>
<dbReference type="Proteomes" id="UP001457282">
    <property type="component" value="Unassembled WGS sequence"/>
</dbReference>
<sequence length="167" mass="18464">MKERRTCDLCPVCPQTSPYRRPKPLRRFLQSPPCCPLVAVFCTAPPRHLRRAINHRPSLPCSSRRFQHRRQSFPNRHPAHIATSPATQSPRRSLADAANPPPWRLYPVPVLPSTQPKAIAAISVAATRHSRASFSPSSPCPAPPALPLLSTGDPSSTTTISLTIWLF</sequence>
<proteinExistence type="predicted"/>
<organism evidence="2 3">
    <name type="scientific">Rubus argutus</name>
    <name type="common">Southern blackberry</name>
    <dbReference type="NCBI Taxonomy" id="59490"/>
    <lineage>
        <taxon>Eukaryota</taxon>
        <taxon>Viridiplantae</taxon>
        <taxon>Streptophyta</taxon>
        <taxon>Embryophyta</taxon>
        <taxon>Tracheophyta</taxon>
        <taxon>Spermatophyta</taxon>
        <taxon>Magnoliopsida</taxon>
        <taxon>eudicotyledons</taxon>
        <taxon>Gunneridae</taxon>
        <taxon>Pentapetalae</taxon>
        <taxon>rosids</taxon>
        <taxon>fabids</taxon>
        <taxon>Rosales</taxon>
        <taxon>Rosaceae</taxon>
        <taxon>Rosoideae</taxon>
        <taxon>Rosoideae incertae sedis</taxon>
        <taxon>Rubus</taxon>
    </lineage>
</organism>